<sequence>MEMANQKRTLQQVNIALITCIGDNWITNAWLYCLAKASSKVFGMLNSADTSADENSTGRPAALVEIVIIPFA</sequence>
<dbReference type="OrthoDB" id="1925287at2759"/>
<dbReference type="EMBL" id="CAKOFQ010007240">
    <property type="protein sequence ID" value="CAH1995799.1"/>
    <property type="molecule type" value="Genomic_DNA"/>
</dbReference>
<accession>A0A9P0PVU0</accession>
<reference evidence="1" key="1">
    <citation type="submission" date="2022-03" db="EMBL/GenBank/DDBJ databases">
        <authorList>
            <person name="Sayadi A."/>
        </authorList>
    </citation>
    <scope>NUCLEOTIDE SEQUENCE</scope>
</reference>
<evidence type="ECO:0000313" key="1">
    <source>
        <dbReference type="EMBL" id="CAH1995799.1"/>
    </source>
</evidence>
<proteinExistence type="predicted"/>
<gene>
    <name evidence="1" type="ORF">ACAOBT_LOCUS22853</name>
</gene>
<evidence type="ECO:0000313" key="2">
    <source>
        <dbReference type="Proteomes" id="UP001152888"/>
    </source>
</evidence>
<organism evidence="1 2">
    <name type="scientific">Acanthoscelides obtectus</name>
    <name type="common">Bean weevil</name>
    <name type="synonym">Bruchus obtectus</name>
    <dbReference type="NCBI Taxonomy" id="200917"/>
    <lineage>
        <taxon>Eukaryota</taxon>
        <taxon>Metazoa</taxon>
        <taxon>Ecdysozoa</taxon>
        <taxon>Arthropoda</taxon>
        <taxon>Hexapoda</taxon>
        <taxon>Insecta</taxon>
        <taxon>Pterygota</taxon>
        <taxon>Neoptera</taxon>
        <taxon>Endopterygota</taxon>
        <taxon>Coleoptera</taxon>
        <taxon>Polyphaga</taxon>
        <taxon>Cucujiformia</taxon>
        <taxon>Chrysomeloidea</taxon>
        <taxon>Chrysomelidae</taxon>
        <taxon>Bruchinae</taxon>
        <taxon>Bruchini</taxon>
        <taxon>Acanthoscelides</taxon>
    </lineage>
</organism>
<dbReference type="Proteomes" id="UP001152888">
    <property type="component" value="Unassembled WGS sequence"/>
</dbReference>
<dbReference type="AlphaFoldDB" id="A0A9P0PVU0"/>
<protein>
    <submittedName>
        <fullName evidence="1">Uncharacterized protein</fullName>
    </submittedName>
</protein>
<name>A0A9P0PVU0_ACAOB</name>
<keyword evidence="2" id="KW-1185">Reference proteome</keyword>
<comment type="caution">
    <text evidence="1">The sequence shown here is derived from an EMBL/GenBank/DDBJ whole genome shotgun (WGS) entry which is preliminary data.</text>
</comment>